<organism evidence="4 5">
    <name type="scientific">Nocardioides daphniae</name>
    <dbReference type="NCBI Taxonomy" id="402297"/>
    <lineage>
        <taxon>Bacteria</taxon>
        <taxon>Bacillati</taxon>
        <taxon>Actinomycetota</taxon>
        <taxon>Actinomycetes</taxon>
        <taxon>Propionibacteriales</taxon>
        <taxon>Nocardioidaceae</taxon>
        <taxon>Nocardioides</taxon>
    </lineage>
</organism>
<dbReference type="PANTHER" id="PTHR43022:SF1">
    <property type="entry name" value="PROTEIN SMF"/>
    <property type="match status" value="1"/>
</dbReference>
<dbReference type="InterPro" id="IPR003488">
    <property type="entry name" value="DprA"/>
</dbReference>
<dbReference type="InterPro" id="IPR057666">
    <property type="entry name" value="DrpA_SLOG"/>
</dbReference>
<evidence type="ECO:0000313" key="5">
    <source>
        <dbReference type="Proteomes" id="UP000630594"/>
    </source>
</evidence>
<dbReference type="RefSeq" id="WP_229721382.1">
    <property type="nucleotide sequence ID" value="NZ_BMCK01000001.1"/>
</dbReference>
<evidence type="ECO:0000256" key="1">
    <source>
        <dbReference type="ARBA" id="ARBA00006525"/>
    </source>
</evidence>
<proteinExistence type="inferred from homology"/>
<name>A0ABQ1Q1X8_9ACTN</name>
<feature type="domain" description="Smf/DprA SLOG" evidence="3">
    <location>
        <begin position="12"/>
        <end position="193"/>
    </location>
</feature>
<dbReference type="EMBL" id="BMCK01000001">
    <property type="protein sequence ID" value="GGD10684.1"/>
    <property type="molecule type" value="Genomic_DNA"/>
</dbReference>
<protein>
    <recommendedName>
        <fullName evidence="3">Smf/DprA SLOG domain-containing protein</fullName>
    </recommendedName>
</protein>
<dbReference type="SUPFAM" id="SSF102405">
    <property type="entry name" value="MCP/YpsA-like"/>
    <property type="match status" value="1"/>
</dbReference>
<evidence type="ECO:0000259" key="3">
    <source>
        <dbReference type="Pfam" id="PF02481"/>
    </source>
</evidence>
<feature type="region of interest" description="Disordered" evidence="2">
    <location>
        <begin position="185"/>
        <end position="237"/>
    </location>
</feature>
<comment type="similarity">
    <text evidence="1">Belongs to the DprA/Smf family.</text>
</comment>
<dbReference type="Proteomes" id="UP000630594">
    <property type="component" value="Unassembled WGS sequence"/>
</dbReference>
<sequence>MLEQANEQGIRFIVPGDAEWPTQLGALRGAGALHDRGGEPVGLWVRGSHDLRQLAGNAVAVVGSRAATSYGTEQATELSRDLARMGHTVISGAAYGVDQAAHRGALLAGGPTIAVLPGGVDRPYPAAHAQLLDAIAERALVVSEAPPDTAPTRTRFLARDRIVAGLAEGTLVVEGAVRSGALNTAHWTTNLHRPRRSGTTSAGRSRRTRESGSTATAVPPSARSSTWSRARCATRRR</sequence>
<evidence type="ECO:0000313" key="4">
    <source>
        <dbReference type="EMBL" id="GGD10684.1"/>
    </source>
</evidence>
<dbReference type="Gene3D" id="3.40.50.450">
    <property type="match status" value="1"/>
</dbReference>
<reference evidence="5" key="1">
    <citation type="journal article" date="2019" name="Int. J. Syst. Evol. Microbiol.">
        <title>The Global Catalogue of Microorganisms (GCM) 10K type strain sequencing project: providing services to taxonomists for standard genome sequencing and annotation.</title>
        <authorList>
            <consortium name="The Broad Institute Genomics Platform"/>
            <consortium name="The Broad Institute Genome Sequencing Center for Infectious Disease"/>
            <person name="Wu L."/>
            <person name="Ma J."/>
        </authorList>
    </citation>
    <scope>NUCLEOTIDE SEQUENCE [LARGE SCALE GENOMIC DNA]</scope>
    <source>
        <strain evidence="5">CCM 7403</strain>
    </source>
</reference>
<comment type="caution">
    <text evidence="4">The sequence shown here is derived from an EMBL/GenBank/DDBJ whole genome shotgun (WGS) entry which is preliminary data.</text>
</comment>
<gene>
    <name evidence="4" type="ORF">GCM10007231_06820</name>
</gene>
<evidence type="ECO:0000256" key="2">
    <source>
        <dbReference type="SAM" id="MobiDB-lite"/>
    </source>
</evidence>
<dbReference type="PANTHER" id="PTHR43022">
    <property type="entry name" value="PROTEIN SMF"/>
    <property type="match status" value="1"/>
</dbReference>
<accession>A0ABQ1Q1X8</accession>
<keyword evidence="5" id="KW-1185">Reference proteome</keyword>
<dbReference type="Pfam" id="PF02481">
    <property type="entry name" value="DNA_processg_A"/>
    <property type="match status" value="1"/>
</dbReference>